<sequence length="100" mass="11276">MTMILHLAHAAAWAEAQHVGFYAPRSLDSEGFIHFSTEAQLPGVVERFYQHQPEMILLVVAVDRLEAELRYEEAEPGEAFPHLYGPLNLDAVVEVRLFAT</sequence>
<protein>
    <submittedName>
        <fullName evidence="1">DUF952 domain-containing protein</fullName>
    </submittedName>
</protein>
<dbReference type="EMBL" id="SIJK02000015">
    <property type="protein sequence ID" value="MBP1466103.1"/>
    <property type="molecule type" value="Genomic_DNA"/>
</dbReference>
<dbReference type="SUPFAM" id="SSF56399">
    <property type="entry name" value="ADP-ribosylation"/>
    <property type="match status" value="1"/>
</dbReference>
<dbReference type="InterPro" id="IPR009297">
    <property type="entry name" value="DUF952"/>
</dbReference>
<organism evidence="1 2">
    <name type="scientific">Candidatus Chloroploca mongolica</name>
    <dbReference type="NCBI Taxonomy" id="2528176"/>
    <lineage>
        <taxon>Bacteria</taxon>
        <taxon>Bacillati</taxon>
        <taxon>Chloroflexota</taxon>
        <taxon>Chloroflexia</taxon>
        <taxon>Chloroflexales</taxon>
        <taxon>Chloroflexineae</taxon>
        <taxon>Oscillochloridaceae</taxon>
        <taxon>Candidatus Chloroploca</taxon>
    </lineage>
</organism>
<dbReference type="PANTHER" id="PTHR34129:SF1">
    <property type="entry name" value="DUF952 DOMAIN-CONTAINING PROTEIN"/>
    <property type="match status" value="1"/>
</dbReference>
<evidence type="ECO:0000313" key="1">
    <source>
        <dbReference type="EMBL" id="MBP1466103.1"/>
    </source>
</evidence>
<evidence type="ECO:0000313" key="2">
    <source>
        <dbReference type="Proteomes" id="UP001193081"/>
    </source>
</evidence>
<dbReference type="Proteomes" id="UP001193081">
    <property type="component" value="Unassembled WGS sequence"/>
</dbReference>
<reference evidence="1 2" key="1">
    <citation type="submission" date="2021-03" db="EMBL/GenBank/DDBJ databases">
        <authorList>
            <person name="Grouzdev D.S."/>
        </authorList>
    </citation>
    <scope>NUCLEOTIDE SEQUENCE [LARGE SCALE GENOMIC DNA]</scope>
    <source>
        <strain evidence="1 2">M50-1</strain>
    </source>
</reference>
<proteinExistence type="predicted"/>
<dbReference type="Pfam" id="PF06108">
    <property type="entry name" value="DUF952"/>
    <property type="match status" value="1"/>
</dbReference>
<accession>A0ABS4D9I5</accession>
<dbReference type="Gene3D" id="3.20.170.20">
    <property type="entry name" value="Protein of unknown function DUF952"/>
    <property type="match status" value="1"/>
</dbReference>
<comment type="caution">
    <text evidence="1">The sequence shown here is derived from an EMBL/GenBank/DDBJ whole genome shotgun (WGS) entry which is preliminary data.</text>
</comment>
<name>A0ABS4D9I5_9CHLR</name>
<dbReference type="PANTHER" id="PTHR34129">
    <property type="entry name" value="BLR1139 PROTEIN"/>
    <property type="match status" value="1"/>
</dbReference>
<keyword evidence="2" id="KW-1185">Reference proteome</keyword>
<gene>
    <name evidence="1" type="ORF">EYB53_010345</name>
</gene>